<evidence type="ECO:0000259" key="1">
    <source>
        <dbReference type="PROSITE" id="PS50966"/>
    </source>
</evidence>
<dbReference type="PROSITE" id="PS50966">
    <property type="entry name" value="ZF_SWIM"/>
    <property type="match status" value="1"/>
</dbReference>
<protein>
    <recommendedName>
        <fullName evidence="1">SWIM-type domain-containing protein</fullName>
    </recommendedName>
</protein>
<dbReference type="Pfam" id="PF04434">
    <property type="entry name" value="SWIM"/>
    <property type="match status" value="1"/>
</dbReference>
<name>A0A6J7WH41_9CAUD</name>
<dbReference type="EMBL" id="LR798243">
    <property type="protein sequence ID" value="CAB5214923.1"/>
    <property type="molecule type" value="Genomic_DNA"/>
</dbReference>
<dbReference type="InterPro" id="IPR007527">
    <property type="entry name" value="Znf_SWIM"/>
</dbReference>
<sequence length="154" mass="17680">MPKRRGILQQKAYCAEVTVLYTTGNLSCLPHTQIGANMKFFQEITPGDDYPNHTYLLSDNKEYAHGYIKVGTKDLFTFKSKYRFGTKGRKFQEVTGYPLPNIEEPKPEGQVWEIVGSRGDKYLVQKIDNMLQCSCSGFKFRGNCRHVKQIEEQA</sequence>
<gene>
    <name evidence="2" type="ORF">UFOVP190_321</name>
</gene>
<organism evidence="2">
    <name type="scientific">uncultured Caudovirales phage</name>
    <dbReference type="NCBI Taxonomy" id="2100421"/>
    <lineage>
        <taxon>Viruses</taxon>
        <taxon>Duplodnaviria</taxon>
        <taxon>Heunggongvirae</taxon>
        <taxon>Uroviricota</taxon>
        <taxon>Caudoviricetes</taxon>
        <taxon>Peduoviridae</taxon>
        <taxon>Maltschvirus</taxon>
        <taxon>Maltschvirus maltsch</taxon>
    </lineage>
</organism>
<feature type="domain" description="SWIM-type" evidence="1">
    <location>
        <begin position="122"/>
        <end position="147"/>
    </location>
</feature>
<dbReference type="GO" id="GO:0008270">
    <property type="term" value="F:zinc ion binding"/>
    <property type="evidence" value="ECO:0007669"/>
    <property type="project" value="InterPro"/>
</dbReference>
<accession>A0A6J7WH41</accession>
<reference evidence="2" key="1">
    <citation type="submission" date="2020-05" db="EMBL/GenBank/DDBJ databases">
        <authorList>
            <person name="Chiriac C."/>
            <person name="Salcher M."/>
            <person name="Ghai R."/>
            <person name="Kavagutti S V."/>
        </authorList>
    </citation>
    <scope>NUCLEOTIDE SEQUENCE</scope>
</reference>
<proteinExistence type="predicted"/>
<evidence type="ECO:0000313" key="2">
    <source>
        <dbReference type="EMBL" id="CAB5214923.1"/>
    </source>
</evidence>